<protein>
    <submittedName>
        <fullName evidence="1">Uncharacterized protein</fullName>
    </submittedName>
</protein>
<dbReference type="AlphaFoldDB" id="A0A7J9CIV4"/>
<accession>A0A7J9CIV4</accession>
<organism evidence="1 2">
    <name type="scientific">Gossypium gossypioides</name>
    <name type="common">Mexican cotton</name>
    <name type="synonym">Selera gossypioides</name>
    <dbReference type="NCBI Taxonomy" id="34282"/>
    <lineage>
        <taxon>Eukaryota</taxon>
        <taxon>Viridiplantae</taxon>
        <taxon>Streptophyta</taxon>
        <taxon>Embryophyta</taxon>
        <taxon>Tracheophyta</taxon>
        <taxon>Spermatophyta</taxon>
        <taxon>Magnoliopsida</taxon>
        <taxon>eudicotyledons</taxon>
        <taxon>Gunneridae</taxon>
        <taxon>Pentapetalae</taxon>
        <taxon>rosids</taxon>
        <taxon>malvids</taxon>
        <taxon>Malvales</taxon>
        <taxon>Malvaceae</taxon>
        <taxon>Malvoideae</taxon>
        <taxon>Gossypium</taxon>
    </lineage>
</organism>
<evidence type="ECO:0000313" key="1">
    <source>
        <dbReference type="EMBL" id="MBA0748419.1"/>
    </source>
</evidence>
<comment type="caution">
    <text evidence="1">The sequence shown here is derived from an EMBL/GenBank/DDBJ whole genome shotgun (WGS) entry which is preliminary data.</text>
</comment>
<dbReference type="Proteomes" id="UP000593579">
    <property type="component" value="Unassembled WGS sequence"/>
</dbReference>
<reference evidence="1 2" key="1">
    <citation type="journal article" date="2019" name="Genome Biol. Evol.">
        <title>Insights into the evolution of the New World diploid cottons (Gossypium, subgenus Houzingenia) based on genome sequencing.</title>
        <authorList>
            <person name="Grover C.E."/>
            <person name="Arick M.A. 2nd"/>
            <person name="Thrash A."/>
            <person name="Conover J.L."/>
            <person name="Sanders W.S."/>
            <person name="Peterson D.G."/>
            <person name="Frelichowski J.E."/>
            <person name="Scheffler J.A."/>
            <person name="Scheffler B.E."/>
            <person name="Wendel J.F."/>
        </authorList>
    </citation>
    <scope>NUCLEOTIDE SEQUENCE [LARGE SCALE GENOMIC DNA]</scope>
    <source>
        <strain evidence="1">5</strain>
        <tissue evidence="1">Leaf</tissue>
    </source>
</reference>
<name>A0A7J9CIV4_GOSGO</name>
<keyword evidence="2" id="KW-1185">Reference proteome</keyword>
<evidence type="ECO:0000313" key="2">
    <source>
        <dbReference type="Proteomes" id="UP000593579"/>
    </source>
</evidence>
<gene>
    <name evidence="1" type="ORF">Gogos_005238</name>
</gene>
<sequence>MQVPIDNSAGALQPMDLSYQVRSSLQKEEVLLAPEPMRNKFGFRNHPLVLRESILNRVLHCDPFDPISRFLSSAMLR</sequence>
<dbReference type="EMBL" id="JABEZY010000010">
    <property type="protein sequence ID" value="MBA0748419.1"/>
    <property type="molecule type" value="Genomic_DNA"/>
</dbReference>
<proteinExistence type="predicted"/>